<dbReference type="Pfam" id="PF02673">
    <property type="entry name" value="BacA"/>
    <property type="match status" value="1"/>
</dbReference>
<comment type="subcellular location">
    <subcellularLocation>
        <location evidence="1 14">Cell membrane</location>
        <topology evidence="1 14">Multi-pass membrane protein</topology>
    </subcellularLocation>
</comment>
<dbReference type="Proteomes" id="UP000584642">
    <property type="component" value="Unassembled WGS sequence"/>
</dbReference>
<evidence type="ECO:0000256" key="9">
    <source>
        <dbReference type="ARBA" id="ARBA00023136"/>
    </source>
</evidence>
<sequence>MPEQYLEAALLGLIEGLTEFLPVSSTGHLILLVDLLGFVGPPGKVFEVVIQLGAILAICLIYFGRLWRVAVGLTSSRASWRFVTAILVAFLPSAALGVLLHGFIKGVLFNPTVVCVALIVGGLAIILVERALPRPRHFEIEAFSPGLALRIGLFQCLALVPGVSRSGATILGSLLMGVDRRTAAEFSFFLAIPTMLGATVYDLYKNWSVMNLDAGALIAVGFVCAFVAALIVVKTLLDFVSRYGFTPFGWYRIAVGVVMLAVLYL</sequence>
<feature type="transmembrane region" description="Helical" evidence="14">
    <location>
        <begin position="46"/>
        <end position="67"/>
    </location>
</feature>
<comment type="similarity">
    <text evidence="2 14">Belongs to the UppP family.</text>
</comment>
<evidence type="ECO:0000256" key="12">
    <source>
        <dbReference type="ARBA" id="ARBA00032932"/>
    </source>
</evidence>
<evidence type="ECO:0000256" key="6">
    <source>
        <dbReference type="ARBA" id="ARBA00022692"/>
    </source>
</evidence>
<keyword evidence="14" id="KW-0573">Peptidoglycan synthesis</keyword>
<gene>
    <name evidence="14" type="primary">uppP</name>
    <name evidence="15" type="ORF">HND93_26855</name>
</gene>
<dbReference type="EMBL" id="JABFDB010000026">
    <property type="protein sequence ID" value="NYZ23336.1"/>
    <property type="molecule type" value="Genomic_DNA"/>
</dbReference>
<dbReference type="PANTHER" id="PTHR30622">
    <property type="entry name" value="UNDECAPRENYL-DIPHOSPHATASE"/>
    <property type="match status" value="1"/>
</dbReference>
<evidence type="ECO:0000256" key="13">
    <source>
        <dbReference type="ARBA" id="ARBA00047594"/>
    </source>
</evidence>
<evidence type="ECO:0000256" key="3">
    <source>
        <dbReference type="ARBA" id="ARBA00012374"/>
    </source>
</evidence>
<evidence type="ECO:0000256" key="8">
    <source>
        <dbReference type="ARBA" id="ARBA00022989"/>
    </source>
</evidence>
<dbReference type="GO" id="GO:0050380">
    <property type="term" value="F:undecaprenyl-diphosphatase activity"/>
    <property type="evidence" value="ECO:0007669"/>
    <property type="project" value="UniProtKB-EC"/>
</dbReference>
<keyword evidence="10 14" id="KW-0046">Antibiotic resistance</keyword>
<evidence type="ECO:0000256" key="14">
    <source>
        <dbReference type="HAMAP-Rule" id="MF_01006"/>
    </source>
</evidence>
<organism evidence="15 16">
    <name type="scientific">Azospirillum oleiclasticum</name>
    <dbReference type="NCBI Taxonomy" id="2735135"/>
    <lineage>
        <taxon>Bacteria</taxon>
        <taxon>Pseudomonadati</taxon>
        <taxon>Pseudomonadota</taxon>
        <taxon>Alphaproteobacteria</taxon>
        <taxon>Rhodospirillales</taxon>
        <taxon>Azospirillaceae</taxon>
        <taxon>Azospirillum</taxon>
    </lineage>
</organism>
<keyword evidence="16" id="KW-1185">Reference proteome</keyword>
<dbReference type="NCBIfam" id="NF001389">
    <property type="entry name" value="PRK00281.1-2"/>
    <property type="match status" value="1"/>
</dbReference>
<feature type="transmembrane region" description="Helical" evidence="14">
    <location>
        <begin position="186"/>
        <end position="204"/>
    </location>
</feature>
<dbReference type="InterPro" id="IPR003824">
    <property type="entry name" value="UppP"/>
</dbReference>
<keyword evidence="6 14" id="KW-0812">Transmembrane</keyword>
<comment type="miscellaneous">
    <text evidence="14">Bacitracin is thought to be involved in the inhibition of peptidoglycan synthesis by sequestering undecaprenyl diphosphate, thereby reducing the pool of lipid carrier available.</text>
</comment>
<comment type="function">
    <text evidence="14">Catalyzes the dephosphorylation of undecaprenyl diphosphate (UPP). Confers resistance to bacitracin.</text>
</comment>
<reference evidence="15 16" key="1">
    <citation type="submission" date="2020-05" db="EMBL/GenBank/DDBJ databases">
        <title>Azospirillum oleiclasticum sp. nov, a nitrogen-fixing and heavy crude oil-emulsifying bacterium isolated from the crude oil of Yumen Oilfield.</title>
        <authorList>
            <person name="Wu D."/>
            <person name="Cai M."/>
            <person name="Zhang X."/>
        </authorList>
    </citation>
    <scope>NUCLEOTIDE SEQUENCE [LARGE SCALE GENOMIC DNA]</scope>
    <source>
        <strain evidence="15 16">ROY-1-1-2</strain>
    </source>
</reference>
<dbReference type="NCBIfam" id="NF001390">
    <property type="entry name" value="PRK00281.1-4"/>
    <property type="match status" value="1"/>
</dbReference>
<keyword evidence="14" id="KW-0961">Cell wall biogenesis/degradation</keyword>
<name>A0ABX2TG86_9PROT</name>
<keyword evidence="9 14" id="KW-0472">Membrane</keyword>
<evidence type="ECO:0000256" key="4">
    <source>
        <dbReference type="ARBA" id="ARBA00021581"/>
    </source>
</evidence>
<comment type="caution">
    <text evidence="15">The sequence shown here is derived from an EMBL/GenBank/DDBJ whole genome shotgun (WGS) entry which is preliminary data.</text>
</comment>
<keyword evidence="8 14" id="KW-1133">Transmembrane helix</keyword>
<evidence type="ECO:0000313" key="16">
    <source>
        <dbReference type="Proteomes" id="UP000584642"/>
    </source>
</evidence>
<evidence type="ECO:0000256" key="7">
    <source>
        <dbReference type="ARBA" id="ARBA00022801"/>
    </source>
</evidence>
<dbReference type="PANTHER" id="PTHR30622:SF3">
    <property type="entry name" value="UNDECAPRENYL-DIPHOSPHATASE"/>
    <property type="match status" value="1"/>
</dbReference>
<evidence type="ECO:0000256" key="2">
    <source>
        <dbReference type="ARBA" id="ARBA00010621"/>
    </source>
</evidence>
<dbReference type="HAMAP" id="MF_01006">
    <property type="entry name" value="Undec_diphosphatase"/>
    <property type="match status" value="1"/>
</dbReference>
<keyword evidence="14" id="KW-0133">Cell shape</keyword>
<evidence type="ECO:0000256" key="5">
    <source>
        <dbReference type="ARBA" id="ARBA00022475"/>
    </source>
</evidence>
<evidence type="ECO:0000256" key="11">
    <source>
        <dbReference type="ARBA" id="ARBA00032707"/>
    </source>
</evidence>
<evidence type="ECO:0000313" key="15">
    <source>
        <dbReference type="EMBL" id="NYZ23336.1"/>
    </source>
</evidence>
<dbReference type="RefSeq" id="WP_180285114.1">
    <property type="nucleotide sequence ID" value="NZ_JABFDB010000026.1"/>
</dbReference>
<feature type="transmembrane region" description="Helical" evidence="14">
    <location>
        <begin position="216"/>
        <end position="237"/>
    </location>
</feature>
<dbReference type="NCBIfam" id="TIGR00753">
    <property type="entry name" value="undec_PP_bacA"/>
    <property type="match status" value="1"/>
</dbReference>
<accession>A0ABX2TG86</accession>
<dbReference type="EC" id="3.6.1.27" evidence="3 14"/>
<protein>
    <recommendedName>
        <fullName evidence="4 14">Undecaprenyl-diphosphatase</fullName>
        <ecNumber evidence="3 14">3.6.1.27</ecNumber>
    </recommendedName>
    <alternativeName>
        <fullName evidence="12 14">Bacitracin resistance protein</fullName>
    </alternativeName>
    <alternativeName>
        <fullName evidence="11 14">Undecaprenyl pyrophosphate phosphatase</fullName>
    </alternativeName>
</protein>
<proteinExistence type="inferred from homology"/>
<keyword evidence="7 14" id="KW-0378">Hydrolase</keyword>
<comment type="catalytic activity">
    <reaction evidence="13 14">
        <text>di-trans,octa-cis-undecaprenyl diphosphate + H2O = di-trans,octa-cis-undecaprenyl phosphate + phosphate + H(+)</text>
        <dbReference type="Rhea" id="RHEA:28094"/>
        <dbReference type="ChEBI" id="CHEBI:15377"/>
        <dbReference type="ChEBI" id="CHEBI:15378"/>
        <dbReference type="ChEBI" id="CHEBI:43474"/>
        <dbReference type="ChEBI" id="CHEBI:58405"/>
        <dbReference type="ChEBI" id="CHEBI:60392"/>
        <dbReference type="EC" id="3.6.1.27"/>
    </reaction>
</comment>
<feature type="transmembrane region" description="Helical" evidence="14">
    <location>
        <begin position="249"/>
        <end position="264"/>
    </location>
</feature>
<keyword evidence="5 14" id="KW-1003">Cell membrane</keyword>
<evidence type="ECO:0000256" key="10">
    <source>
        <dbReference type="ARBA" id="ARBA00023251"/>
    </source>
</evidence>
<feature type="transmembrane region" description="Helical" evidence="14">
    <location>
        <begin position="79"/>
        <end position="100"/>
    </location>
</feature>
<evidence type="ECO:0000256" key="1">
    <source>
        <dbReference type="ARBA" id="ARBA00004651"/>
    </source>
</evidence>
<feature type="transmembrane region" description="Helical" evidence="14">
    <location>
        <begin position="107"/>
        <end position="128"/>
    </location>
</feature>